<comment type="caution">
    <text evidence="1">The sequence shown here is derived from an EMBL/GenBank/DDBJ whole genome shotgun (WGS) entry which is preliminary data.</text>
</comment>
<organism evidence="1 2">
    <name type="scientific">Hyalomma asiaticum</name>
    <name type="common">Tick</name>
    <dbReference type="NCBI Taxonomy" id="266040"/>
    <lineage>
        <taxon>Eukaryota</taxon>
        <taxon>Metazoa</taxon>
        <taxon>Ecdysozoa</taxon>
        <taxon>Arthropoda</taxon>
        <taxon>Chelicerata</taxon>
        <taxon>Arachnida</taxon>
        <taxon>Acari</taxon>
        <taxon>Parasitiformes</taxon>
        <taxon>Ixodida</taxon>
        <taxon>Ixodoidea</taxon>
        <taxon>Ixodidae</taxon>
        <taxon>Hyalomminae</taxon>
        <taxon>Hyalomma</taxon>
    </lineage>
</organism>
<dbReference type="Proteomes" id="UP000821845">
    <property type="component" value="Chromosome 4"/>
</dbReference>
<protein>
    <submittedName>
        <fullName evidence="1">Uncharacterized protein</fullName>
    </submittedName>
</protein>
<keyword evidence="2" id="KW-1185">Reference proteome</keyword>
<proteinExistence type="predicted"/>
<accession>A0ACB7SII4</accession>
<evidence type="ECO:0000313" key="2">
    <source>
        <dbReference type="Proteomes" id="UP000821845"/>
    </source>
</evidence>
<evidence type="ECO:0000313" key="1">
    <source>
        <dbReference type="EMBL" id="KAH6934510.1"/>
    </source>
</evidence>
<sequence length="443" mass="47448">MEVADTVATGTNTGNSLRLRLQDSRRSWFTLAMCMVMAHTATIGSRSQGAIYVGIREHFGASHGEASFPPSLQSSLCLVGGILTGFLCEVISLRHMSLGCSLVSSVALIVCYFGPTLSFISFFFGVVHGLATSGMFVVASVAVGEYFVRWRATAYSLSSAAKSSHFFTPFVANHIRVYYGPLEIFLLLGALSLNGFVAALLVRTPPWRLPVKSKDVTPACSNPGTSNEYCQTGIQDRRATVTLAEMDDSVTSDVAFAVEPLLQDVPLVQNYVLSNFVLFHLDVTLDRGIDASFAAYLLLAFNLSVVLGSLVIGFVVDRRALSLNATVVLGFCGNAATCEGLVWSRSGGHLLACAVVQGLSCGIMAPLTCPVLIRDTDSESLHLVIGGCHTVMGLVLLSRPSLVGLFRDVLGSYGGIQHIFASLNAFLAIIWAIRLLRPKCTRC</sequence>
<gene>
    <name evidence="1" type="ORF">HPB50_024736</name>
</gene>
<name>A0ACB7SII4_HYAAI</name>
<dbReference type="EMBL" id="CM023484">
    <property type="protein sequence ID" value="KAH6934510.1"/>
    <property type="molecule type" value="Genomic_DNA"/>
</dbReference>
<reference evidence="1" key="1">
    <citation type="submission" date="2020-05" db="EMBL/GenBank/DDBJ databases">
        <title>Large-scale comparative analyses of tick genomes elucidate their genetic diversity and vector capacities.</title>
        <authorList>
            <person name="Jia N."/>
            <person name="Wang J."/>
            <person name="Shi W."/>
            <person name="Du L."/>
            <person name="Sun Y."/>
            <person name="Zhan W."/>
            <person name="Jiang J."/>
            <person name="Wang Q."/>
            <person name="Zhang B."/>
            <person name="Ji P."/>
            <person name="Sakyi L.B."/>
            <person name="Cui X."/>
            <person name="Yuan T."/>
            <person name="Jiang B."/>
            <person name="Yang W."/>
            <person name="Lam T.T.-Y."/>
            <person name="Chang Q."/>
            <person name="Ding S."/>
            <person name="Wang X."/>
            <person name="Zhu J."/>
            <person name="Ruan X."/>
            <person name="Zhao L."/>
            <person name="Wei J."/>
            <person name="Que T."/>
            <person name="Du C."/>
            <person name="Cheng J."/>
            <person name="Dai P."/>
            <person name="Han X."/>
            <person name="Huang E."/>
            <person name="Gao Y."/>
            <person name="Liu J."/>
            <person name="Shao H."/>
            <person name="Ye R."/>
            <person name="Li L."/>
            <person name="Wei W."/>
            <person name="Wang X."/>
            <person name="Wang C."/>
            <person name="Yang T."/>
            <person name="Huo Q."/>
            <person name="Li W."/>
            <person name="Guo W."/>
            <person name="Chen H."/>
            <person name="Zhou L."/>
            <person name="Ni X."/>
            <person name="Tian J."/>
            <person name="Zhou Y."/>
            <person name="Sheng Y."/>
            <person name="Liu T."/>
            <person name="Pan Y."/>
            <person name="Xia L."/>
            <person name="Li J."/>
            <person name="Zhao F."/>
            <person name="Cao W."/>
        </authorList>
    </citation>
    <scope>NUCLEOTIDE SEQUENCE</scope>
    <source>
        <strain evidence="1">Hyas-2018</strain>
    </source>
</reference>